<evidence type="ECO:0000313" key="2">
    <source>
        <dbReference type="Proteomes" id="UP001595872"/>
    </source>
</evidence>
<organism evidence="1 2">
    <name type="scientific">Actinomadura gamaensis</name>
    <dbReference type="NCBI Taxonomy" id="1763541"/>
    <lineage>
        <taxon>Bacteria</taxon>
        <taxon>Bacillati</taxon>
        <taxon>Actinomycetota</taxon>
        <taxon>Actinomycetes</taxon>
        <taxon>Streptosporangiales</taxon>
        <taxon>Thermomonosporaceae</taxon>
        <taxon>Actinomadura</taxon>
    </lineage>
</organism>
<sequence length="47" mass="5334">MRAARRCPSDLSDARWKLIEPTLAAWPEQRRAAVLDFGVHPNMTCVP</sequence>
<reference evidence="2" key="1">
    <citation type="journal article" date="2019" name="Int. J. Syst. Evol. Microbiol.">
        <title>The Global Catalogue of Microorganisms (GCM) 10K type strain sequencing project: providing services to taxonomists for standard genome sequencing and annotation.</title>
        <authorList>
            <consortium name="The Broad Institute Genomics Platform"/>
            <consortium name="The Broad Institute Genome Sequencing Center for Infectious Disease"/>
            <person name="Wu L."/>
            <person name="Ma J."/>
        </authorList>
    </citation>
    <scope>NUCLEOTIDE SEQUENCE [LARGE SCALE GENOMIC DNA]</scope>
    <source>
        <strain evidence="2">KLKA75</strain>
    </source>
</reference>
<gene>
    <name evidence="1" type="ORF">ACFPCY_18700</name>
</gene>
<protein>
    <recommendedName>
        <fullName evidence="3">Transposase</fullName>
    </recommendedName>
</protein>
<dbReference type="RefSeq" id="WP_378256815.1">
    <property type="nucleotide sequence ID" value="NZ_JBHSIT010000005.1"/>
</dbReference>
<dbReference type="Proteomes" id="UP001595872">
    <property type="component" value="Unassembled WGS sequence"/>
</dbReference>
<dbReference type="EMBL" id="JBHSIT010000005">
    <property type="protein sequence ID" value="MFC4909359.1"/>
    <property type="molecule type" value="Genomic_DNA"/>
</dbReference>
<evidence type="ECO:0008006" key="3">
    <source>
        <dbReference type="Google" id="ProtNLM"/>
    </source>
</evidence>
<proteinExistence type="predicted"/>
<evidence type="ECO:0000313" key="1">
    <source>
        <dbReference type="EMBL" id="MFC4909359.1"/>
    </source>
</evidence>
<keyword evidence="2" id="KW-1185">Reference proteome</keyword>
<comment type="caution">
    <text evidence="1">The sequence shown here is derived from an EMBL/GenBank/DDBJ whole genome shotgun (WGS) entry which is preliminary data.</text>
</comment>
<accession>A0ABV9U0Q0</accession>
<name>A0ABV9U0Q0_9ACTN</name>